<evidence type="ECO:0000259" key="1">
    <source>
        <dbReference type="Pfam" id="PF00126"/>
    </source>
</evidence>
<dbReference type="OrthoDB" id="9800709at2"/>
<evidence type="ECO:0000313" key="3">
    <source>
        <dbReference type="Proteomes" id="UP000243606"/>
    </source>
</evidence>
<dbReference type="InterPro" id="IPR036388">
    <property type="entry name" value="WH-like_DNA-bd_sf"/>
</dbReference>
<evidence type="ECO:0000313" key="2">
    <source>
        <dbReference type="EMBL" id="SFJ19113.1"/>
    </source>
</evidence>
<gene>
    <name evidence="2" type="ORF">SAMN05216206_3646</name>
</gene>
<protein>
    <submittedName>
        <fullName evidence="2">Molybdate transport system regulatory protein</fullName>
    </submittedName>
</protein>
<sequence length="123" mass="13089">MYRLDLKIRLHNGSDIAIGPGKAELLAAIAEHGSISAAARALGMSYRRAWLLVETMNRSFKQPLVSTLAGGKHGGGTQLTATGEQVLQRYRGICAAAQVAVQSGCDELAELMAELVPLDQADR</sequence>
<dbReference type="Pfam" id="PF00126">
    <property type="entry name" value="HTH_1"/>
    <property type="match status" value="1"/>
</dbReference>
<organism evidence="2 3">
    <name type="scientific">Pseudomonas guineae</name>
    <dbReference type="NCBI Taxonomy" id="425504"/>
    <lineage>
        <taxon>Bacteria</taxon>
        <taxon>Pseudomonadati</taxon>
        <taxon>Pseudomonadota</taxon>
        <taxon>Gammaproteobacteria</taxon>
        <taxon>Pseudomonadales</taxon>
        <taxon>Pseudomonadaceae</taxon>
        <taxon>Pseudomonas</taxon>
    </lineage>
</organism>
<keyword evidence="3" id="KW-1185">Reference proteome</keyword>
<feature type="domain" description="HTH lysR-type" evidence="1">
    <location>
        <begin position="24"/>
        <end position="84"/>
    </location>
</feature>
<name>A0A1I3PCB1_9PSED</name>
<dbReference type="PANTHER" id="PTHR30432:SF1">
    <property type="entry name" value="DNA-BINDING TRANSCRIPTIONAL DUAL REGULATOR MODE"/>
    <property type="match status" value="1"/>
</dbReference>
<reference evidence="3" key="1">
    <citation type="submission" date="2016-10" db="EMBL/GenBank/DDBJ databases">
        <authorList>
            <person name="Varghese N."/>
            <person name="Submissions S."/>
        </authorList>
    </citation>
    <scope>NUCLEOTIDE SEQUENCE [LARGE SCALE GENOMIC DNA]</scope>
    <source>
        <strain evidence="3">LMG 24016</strain>
    </source>
</reference>
<dbReference type="Gene3D" id="1.10.10.10">
    <property type="entry name" value="Winged helix-like DNA-binding domain superfamily/Winged helix DNA-binding domain"/>
    <property type="match status" value="1"/>
</dbReference>
<dbReference type="GO" id="GO:0003700">
    <property type="term" value="F:DNA-binding transcription factor activity"/>
    <property type="evidence" value="ECO:0007669"/>
    <property type="project" value="InterPro"/>
</dbReference>
<accession>A0A1I3PCB1</accession>
<dbReference type="AlphaFoldDB" id="A0A1I3PCB1"/>
<dbReference type="PANTHER" id="PTHR30432">
    <property type="entry name" value="TRANSCRIPTIONAL REGULATOR MODE"/>
    <property type="match status" value="1"/>
</dbReference>
<proteinExistence type="predicted"/>
<dbReference type="SUPFAM" id="SSF46785">
    <property type="entry name" value="Winged helix' DNA-binding domain"/>
    <property type="match status" value="1"/>
</dbReference>
<dbReference type="Proteomes" id="UP000243606">
    <property type="component" value="Unassembled WGS sequence"/>
</dbReference>
<dbReference type="InterPro" id="IPR036390">
    <property type="entry name" value="WH_DNA-bd_sf"/>
</dbReference>
<dbReference type="InterPro" id="IPR051815">
    <property type="entry name" value="Molybdate_resp_trans_reg"/>
</dbReference>
<dbReference type="EMBL" id="FOQL01000006">
    <property type="protein sequence ID" value="SFJ19113.1"/>
    <property type="molecule type" value="Genomic_DNA"/>
</dbReference>
<dbReference type="InterPro" id="IPR000847">
    <property type="entry name" value="LysR_HTH_N"/>
</dbReference>
<dbReference type="STRING" id="425504.SAMN05216206_3646"/>
<dbReference type="RefSeq" id="WP_090244540.1">
    <property type="nucleotide sequence ID" value="NZ_FOQL01000006.1"/>
</dbReference>